<evidence type="ECO:0000256" key="2">
    <source>
        <dbReference type="SAM" id="Phobius"/>
    </source>
</evidence>
<name>A0A1X2GXY8_9FUNG</name>
<evidence type="ECO:0000256" key="1">
    <source>
        <dbReference type="SAM" id="MobiDB-lite"/>
    </source>
</evidence>
<feature type="transmembrane region" description="Helical" evidence="2">
    <location>
        <begin position="118"/>
        <end position="139"/>
    </location>
</feature>
<dbReference type="Proteomes" id="UP000242146">
    <property type="component" value="Unassembled WGS sequence"/>
</dbReference>
<sequence>MNSQRLSVSSSAGLTLGLFGMVGLMISLMTLLPLNVYNMYLASHTALYLVRLEQAEPWWRFSHAAHQYYFTFLAGSVISSFIVICLVLTTCLRKPKSTLDLESNTVRQSSVSVWTNRWACLVFLGQISWAIIGNHLIWFVDMENALIYDATKLSVWILWLNYGILIAFSFLLVCASVFLLIGGAKQTSPVCPHLRPVIIEEMQQQETTPLLNKTANSSAVHSTSSATTTSSLHQ</sequence>
<feature type="transmembrane region" description="Helical" evidence="2">
    <location>
        <begin position="159"/>
        <end position="181"/>
    </location>
</feature>
<keyword evidence="4" id="KW-1185">Reference proteome</keyword>
<reference evidence="3 4" key="1">
    <citation type="submission" date="2016-07" db="EMBL/GenBank/DDBJ databases">
        <title>Pervasive Adenine N6-methylation of Active Genes in Fungi.</title>
        <authorList>
            <consortium name="DOE Joint Genome Institute"/>
            <person name="Mondo S.J."/>
            <person name="Dannebaum R.O."/>
            <person name="Kuo R.C."/>
            <person name="Labutti K."/>
            <person name="Haridas S."/>
            <person name="Kuo A."/>
            <person name="Salamov A."/>
            <person name="Ahrendt S.R."/>
            <person name="Lipzen A."/>
            <person name="Sullivan W."/>
            <person name="Andreopoulos W.B."/>
            <person name="Clum A."/>
            <person name="Lindquist E."/>
            <person name="Daum C."/>
            <person name="Ramamoorthy G.K."/>
            <person name="Gryganskyi A."/>
            <person name="Culley D."/>
            <person name="Magnuson J.K."/>
            <person name="James T.Y."/>
            <person name="O'Malley M.A."/>
            <person name="Stajich J.E."/>
            <person name="Spatafora J.W."/>
            <person name="Visel A."/>
            <person name="Grigoriev I.V."/>
        </authorList>
    </citation>
    <scope>NUCLEOTIDE SEQUENCE [LARGE SCALE GENOMIC DNA]</scope>
    <source>
        <strain evidence="3 4">NRRL 3301</strain>
    </source>
</reference>
<gene>
    <name evidence="3" type="ORF">DM01DRAFT_1331053</name>
</gene>
<dbReference type="EMBL" id="MCGT01000001">
    <property type="protein sequence ID" value="ORX62953.1"/>
    <property type="molecule type" value="Genomic_DNA"/>
</dbReference>
<evidence type="ECO:0000313" key="3">
    <source>
        <dbReference type="EMBL" id="ORX62953.1"/>
    </source>
</evidence>
<evidence type="ECO:0000313" key="4">
    <source>
        <dbReference type="Proteomes" id="UP000242146"/>
    </source>
</evidence>
<accession>A0A1X2GXY8</accession>
<keyword evidence="2" id="KW-0472">Membrane</keyword>
<feature type="transmembrane region" description="Helical" evidence="2">
    <location>
        <begin position="12"/>
        <end position="32"/>
    </location>
</feature>
<comment type="caution">
    <text evidence="3">The sequence shown here is derived from an EMBL/GenBank/DDBJ whole genome shotgun (WGS) entry which is preliminary data.</text>
</comment>
<protein>
    <submittedName>
        <fullName evidence="3">Uncharacterized protein</fullName>
    </submittedName>
</protein>
<proteinExistence type="predicted"/>
<keyword evidence="2" id="KW-1133">Transmembrane helix</keyword>
<feature type="transmembrane region" description="Helical" evidence="2">
    <location>
        <begin position="68"/>
        <end position="92"/>
    </location>
</feature>
<feature type="region of interest" description="Disordered" evidence="1">
    <location>
        <begin position="212"/>
        <end position="234"/>
    </location>
</feature>
<feature type="compositionally biased region" description="Low complexity" evidence="1">
    <location>
        <begin position="214"/>
        <end position="234"/>
    </location>
</feature>
<dbReference type="OrthoDB" id="2279810at2759"/>
<dbReference type="AlphaFoldDB" id="A0A1X2GXY8"/>
<organism evidence="3 4">
    <name type="scientific">Hesseltinella vesiculosa</name>
    <dbReference type="NCBI Taxonomy" id="101127"/>
    <lineage>
        <taxon>Eukaryota</taxon>
        <taxon>Fungi</taxon>
        <taxon>Fungi incertae sedis</taxon>
        <taxon>Mucoromycota</taxon>
        <taxon>Mucoromycotina</taxon>
        <taxon>Mucoromycetes</taxon>
        <taxon>Mucorales</taxon>
        <taxon>Cunninghamellaceae</taxon>
        <taxon>Hesseltinella</taxon>
    </lineage>
</organism>
<keyword evidence="2" id="KW-0812">Transmembrane</keyword>